<comment type="caution">
    <text evidence="8">The sequence shown here is derived from an EMBL/GenBank/DDBJ whole genome shotgun (WGS) entry which is preliminary data.</text>
</comment>
<evidence type="ECO:0000256" key="1">
    <source>
        <dbReference type="ARBA" id="ARBA00023015"/>
    </source>
</evidence>
<proteinExistence type="predicted"/>
<dbReference type="OrthoDB" id="4835843at2759"/>
<evidence type="ECO:0000256" key="4">
    <source>
        <dbReference type="ARBA" id="ARBA00023242"/>
    </source>
</evidence>
<dbReference type="InterPro" id="IPR045912">
    <property type="entry name" value="FOXJ2/3-like"/>
</dbReference>
<keyword evidence="1" id="KW-0805">Transcription regulation</keyword>
<dbReference type="PROSITE" id="PS50039">
    <property type="entry name" value="FORK_HEAD_3"/>
    <property type="match status" value="1"/>
</dbReference>
<feature type="domain" description="Fork-head" evidence="7">
    <location>
        <begin position="84"/>
        <end position="179"/>
    </location>
</feature>
<comment type="subcellular location">
    <subcellularLocation>
        <location evidence="5">Nucleus</location>
    </subcellularLocation>
</comment>
<keyword evidence="9" id="KW-1185">Reference proteome</keyword>
<reference evidence="8 9" key="1">
    <citation type="submission" date="2014-02" db="EMBL/GenBank/DDBJ databases">
        <title>The genome sequence of Colletotrichum salicis CBS 607.94.</title>
        <authorList>
            <person name="Baroncelli R."/>
            <person name="Thon M.R."/>
        </authorList>
    </citation>
    <scope>NUCLEOTIDE SEQUENCE [LARGE SCALE GENOMIC DNA]</scope>
    <source>
        <strain evidence="8 9">CBS 607.94</strain>
    </source>
</reference>
<gene>
    <name evidence="8" type="ORF">CSAL01_07603</name>
</gene>
<evidence type="ECO:0000256" key="6">
    <source>
        <dbReference type="SAM" id="MobiDB-lite"/>
    </source>
</evidence>
<dbReference type="InterPro" id="IPR036390">
    <property type="entry name" value="WH_DNA-bd_sf"/>
</dbReference>
<feature type="region of interest" description="Disordered" evidence="6">
    <location>
        <begin position="1"/>
        <end position="53"/>
    </location>
</feature>
<dbReference type="PANTHER" id="PTHR46078:SF2">
    <property type="entry name" value="FORK-HEAD DOMAIN-CONTAINING PROTEIN"/>
    <property type="match status" value="1"/>
</dbReference>
<dbReference type="Pfam" id="PF00250">
    <property type="entry name" value="Forkhead"/>
    <property type="match status" value="1"/>
</dbReference>
<keyword evidence="3" id="KW-0804">Transcription</keyword>
<evidence type="ECO:0000259" key="7">
    <source>
        <dbReference type="PROSITE" id="PS50039"/>
    </source>
</evidence>
<feature type="compositionally biased region" description="Pro residues" evidence="6">
    <location>
        <begin position="1"/>
        <end position="11"/>
    </location>
</feature>
<dbReference type="EMBL" id="JFFI01001955">
    <property type="protein sequence ID" value="KXH48220.1"/>
    <property type="molecule type" value="Genomic_DNA"/>
</dbReference>
<keyword evidence="2 5" id="KW-0238">DNA-binding</keyword>
<evidence type="ECO:0000313" key="9">
    <source>
        <dbReference type="Proteomes" id="UP000070121"/>
    </source>
</evidence>
<accession>A0A135TJ36</accession>
<dbReference type="AlphaFoldDB" id="A0A135TJ36"/>
<evidence type="ECO:0000256" key="5">
    <source>
        <dbReference type="PROSITE-ProRule" id="PRU00089"/>
    </source>
</evidence>
<dbReference type="InterPro" id="IPR001766">
    <property type="entry name" value="Fork_head_dom"/>
</dbReference>
<feature type="compositionally biased region" description="Polar residues" evidence="6">
    <location>
        <begin position="35"/>
        <end position="53"/>
    </location>
</feature>
<dbReference type="GO" id="GO:0000978">
    <property type="term" value="F:RNA polymerase II cis-regulatory region sequence-specific DNA binding"/>
    <property type="evidence" value="ECO:0007669"/>
    <property type="project" value="TreeGrafter"/>
</dbReference>
<dbReference type="InterPro" id="IPR036388">
    <property type="entry name" value="WH-like_DNA-bd_sf"/>
</dbReference>
<protein>
    <submittedName>
        <fullName evidence="8">Fork head domain-containing protein</fullName>
    </submittedName>
</protein>
<keyword evidence="4 5" id="KW-0539">Nucleus</keyword>
<dbReference type="STRING" id="1209931.A0A135TJ36"/>
<dbReference type="Gene3D" id="1.10.10.10">
    <property type="entry name" value="Winged helix-like DNA-binding domain superfamily/Winged helix DNA-binding domain"/>
    <property type="match status" value="1"/>
</dbReference>
<dbReference type="Proteomes" id="UP000070121">
    <property type="component" value="Unassembled WGS sequence"/>
</dbReference>
<evidence type="ECO:0000256" key="3">
    <source>
        <dbReference type="ARBA" id="ARBA00023163"/>
    </source>
</evidence>
<name>A0A135TJ36_9PEZI</name>
<dbReference type="GO" id="GO:0005634">
    <property type="term" value="C:nucleus"/>
    <property type="evidence" value="ECO:0007669"/>
    <property type="project" value="UniProtKB-SubCell"/>
</dbReference>
<dbReference type="SMART" id="SM00339">
    <property type="entry name" value="FH"/>
    <property type="match status" value="1"/>
</dbReference>
<sequence>MDPVHASPPPSEFKSPASPRTPHHRTSHKDESAGQRGQQSQPQPVSAQNGTPYHSFSADLAFSHLAKTAVESSPSADKWLDEGGQKMTYAKLIHIALCSRKPKPMGLGELYHWFKQNTSRANKGSEGWKNSVRSNLSLNKAFQRVERKGSLWQLAEAGLTDFQPTRKPCTGRRASRRKKAEVSTEWKISVAPPLSPCASNPRDSLQVNMPGADRGDDGPCILDGCMSPKGSQPGHGPSADYPTPMSTVPMQDGLEYMHDPLWAWNLDSRRYIHWPYCSCLCSRHQFCWTGVDGMLQLRAPTPFPPEWVSAGVGSSPPSEMSVQWEI</sequence>
<evidence type="ECO:0000256" key="2">
    <source>
        <dbReference type="ARBA" id="ARBA00023125"/>
    </source>
</evidence>
<dbReference type="PANTHER" id="PTHR46078">
    <property type="entry name" value="FORKHEAD BOX PROTEIN J2 FAMILY MEMBER"/>
    <property type="match status" value="1"/>
</dbReference>
<dbReference type="SUPFAM" id="SSF46785">
    <property type="entry name" value="Winged helix' DNA-binding domain"/>
    <property type="match status" value="1"/>
</dbReference>
<organism evidence="8 9">
    <name type="scientific">Colletotrichum salicis</name>
    <dbReference type="NCBI Taxonomy" id="1209931"/>
    <lineage>
        <taxon>Eukaryota</taxon>
        <taxon>Fungi</taxon>
        <taxon>Dikarya</taxon>
        <taxon>Ascomycota</taxon>
        <taxon>Pezizomycotina</taxon>
        <taxon>Sordariomycetes</taxon>
        <taxon>Hypocreomycetidae</taxon>
        <taxon>Glomerellales</taxon>
        <taxon>Glomerellaceae</taxon>
        <taxon>Colletotrichum</taxon>
        <taxon>Colletotrichum acutatum species complex</taxon>
    </lineage>
</organism>
<dbReference type="GO" id="GO:0000981">
    <property type="term" value="F:DNA-binding transcription factor activity, RNA polymerase II-specific"/>
    <property type="evidence" value="ECO:0007669"/>
    <property type="project" value="TreeGrafter"/>
</dbReference>
<feature type="DNA-binding region" description="Fork-head" evidence="5">
    <location>
        <begin position="84"/>
        <end position="179"/>
    </location>
</feature>
<evidence type="ECO:0000313" key="8">
    <source>
        <dbReference type="EMBL" id="KXH48220.1"/>
    </source>
</evidence>